<keyword evidence="2" id="KW-1185">Reference proteome</keyword>
<reference evidence="2" key="1">
    <citation type="journal article" date="2016" name="Nat. Biotechnol.">
        <title>Sequencing wild and cultivated cassava and related species reveals extensive interspecific hybridization and genetic diversity.</title>
        <authorList>
            <person name="Bredeson J.V."/>
            <person name="Lyons J.B."/>
            <person name="Prochnik S.E."/>
            <person name="Wu G.A."/>
            <person name="Ha C.M."/>
            <person name="Edsinger-Gonzales E."/>
            <person name="Grimwood J."/>
            <person name="Schmutz J."/>
            <person name="Rabbi I.Y."/>
            <person name="Egesi C."/>
            <person name="Nauluvula P."/>
            <person name="Lebot V."/>
            <person name="Ndunguru J."/>
            <person name="Mkamilo G."/>
            <person name="Bart R.S."/>
            <person name="Setter T.L."/>
            <person name="Gleadow R.M."/>
            <person name="Kulakow P."/>
            <person name="Ferguson M.E."/>
            <person name="Rounsley S."/>
            <person name="Rokhsar D.S."/>
        </authorList>
    </citation>
    <scope>NUCLEOTIDE SEQUENCE [LARGE SCALE GENOMIC DNA]</scope>
    <source>
        <strain evidence="2">cv. AM560-2</strain>
    </source>
</reference>
<dbReference type="Proteomes" id="UP000091857">
    <property type="component" value="Chromosome 13"/>
</dbReference>
<protein>
    <submittedName>
        <fullName evidence="1">Uncharacterized protein</fullName>
    </submittedName>
</protein>
<organism evidence="1 2">
    <name type="scientific">Manihot esculenta</name>
    <name type="common">Cassava</name>
    <name type="synonym">Jatropha manihot</name>
    <dbReference type="NCBI Taxonomy" id="3983"/>
    <lineage>
        <taxon>Eukaryota</taxon>
        <taxon>Viridiplantae</taxon>
        <taxon>Streptophyta</taxon>
        <taxon>Embryophyta</taxon>
        <taxon>Tracheophyta</taxon>
        <taxon>Spermatophyta</taxon>
        <taxon>Magnoliopsida</taxon>
        <taxon>eudicotyledons</taxon>
        <taxon>Gunneridae</taxon>
        <taxon>Pentapetalae</taxon>
        <taxon>rosids</taxon>
        <taxon>fabids</taxon>
        <taxon>Malpighiales</taxon>
        <taxon>Euphorbiaceae</taxon>
        <taxon>Crotonoideae</taxon>
        <taxon>Manihoteae</taxon>
        <taxon>Manihot</taxon>
    </lineage>
</organism>
<accession>A0ACB7GM67</accession>
<evidence type="ECO:0000313" key="1">
    <source>
        <dbReference type="EMBL" id="KAG8641019.1"/>
    </source>
</evidence>
<comment type="caution">
    <text evidence="1">The sequence shown here is derived from an EMBL/GenBank/DDBJ whole genome shotgun (WGS) entry which is preliminary data.</text>
</comment>
<proteinExistence type="predicted"/>
<dbReference type="EMBL" id="CM004399">
    <property type="protein sequence ID" value="KAG8641019.1"/>
    <property type="molecule type" value="Genomic_DNA"/>
</dbReference>
<gene>
    <name evidence="1" type="ORF">MANES_13G095200v8</name>
</gene>
<evidence type="ECO:0000313" key="2">
    <source>
        <dbReference type="Proteomes" id="UP000091857"/>
    </source>
</evidence>
<name>A0ACB7GM67_MANES</name>
<sequence length="273" mass="31398">MGRCKWEDLPEDCLANVFRRASVQSLLMDVPFVCKSWFRASLHPFCWKLLDFNNIVFVLKDILFHVIFDDEGVRMVHILVVEYRIKEFFGNCVLLKFPANGCNGDVLEFVAVKCPALRCLSFSCELFKNDHLPIIQDLIKKCKQLEFLSIFYSRVTNLKEIVAHIALNCQKFRGLSAPFAYIGEEEAAAIVTKLPNINYLILVHSYIDRKYLVEILLGCKSLARLDVSYCCGFKVDDNLLELASHIHTFKYEGAVDSFSHEDHFQLFDGYNSA</sequence>